<dbReference type="Gene3D" id="3.30.565.10">
    <property type="entry name" value="Histidine kinase-like ATPase, C-terminal domain"/>
    <property type="match status" value="1"/>
</dbReference>
<evidence type="ECO:0000256" key="4">
    <source>
        <dbReference type="ARBA" id="ARBA00022553"/>
    </source>
</evidence>
<keyword evidence="14" id="KW-1185">Reference proteome</keyword>
<comment type="caution">
    <text evidence="13">The sequence shown here is derived from an EMBL/GenBank/DDBJ whole genome shotgun (WGS) entry which is preliminary data.</text>
</comment>
<dbReference type="PROSITE" id="PS50885">
    <property type="entry name" value="HAMP"/>
    <property type="match status" value="1"/>
</dbReference>
<feature type="transmembrane region" description="Helical" evidence="10">
    <location>
        <begin position="390"/>
        <end position="411"/>
    </location>
</feature>
<evidence type="ECO:0000256" key="9">
    <source>
        <dbReference type="ARBA" id="ARBA00023012"/>
    </source>
</evidence>
<comment type="subcellular location">
    <subcellularLocation>
        <location evidence="2">Membrane</location>
    </subcellularLocation>
</comment>
<dbReference type="InterPro" id="IPR003661">
    <property type="entry name" value="HisK_dim/P_dom"/>
</dbReference>
<dbReference type="AlphaFoldDB" id="A0A5C8ZMJ8"/>
<dbReference type="Proteomes" id="UP000321933">
    <property type="component" value="Unassembled WGS sequence"/>
</dbReference>
<dbReference type="InterPro" id="IPR005467">
    <property type="entry name" value="His_kinase_dom"/>
</dbReference>
<evidence type="ECO:0000313" key="13">
    <source>
        <dbReference type="EMBL" id="TXS88960.1"/>
    </source>
</evidence>
<evidence type="ECO:0000256" key="6">
    <source>
        <dbReference type="ARBA" id="ARBA00022692"/>
    </source>
</evidence>
<dbReference type="SMART" id="SM00387">
    <property type="entry name" value="HATPase_c"/>
    <property type="match status" value="1"/>
</dbReference>
<dbReference type="Pfam" id="PF02518">
    <property type="entry name" value="HATPase_c"/>
    <property type="match status" value="1"/>
</dbReference>
<evidence type="ECO:0000256" key="3">
    <source>
        <dbReference type="ARBA" id="ARBA00012438"/>
    </source>
</evidence>
<protein>
    <recommendedName>
        <fullName evidence="3">histidine kinase</fullName>
        <ecNumber evidence="3">2.7.13.3</ecNumber>
    </recommendedName>
</protein>
<feature type="domain" description="Histidine kinase" evidence="11">
    <location>
        <begin position="473"/>
        <end position="688"/>
    </location>
</feature>
<dbReference type="Gene3D" id="1.10.287.130">
    <property type="match status" value="1"/>
</dbReference>
<dbReference type="PANTHER" id="PTHR45436">
    <property type="entry name" value="SENSOR HISTIDINE KINASE YKOH"/>
    <property type="match status" value="1"/>
</dbReference>
<comment type="catalytic activity">
    <reaction evidence="1">
        <text>ATP + protein L-histidine = ADP + protein N-phospho-L-histidine.</text>
        <dbReference type="EC" id="2.7.13.3"/>
    </reaction>
</comment>
<dbReference type="Gene3D" id="6.10.340.10">
    <property type="match status" value="1"/>
</dbReference>
<dbReference type="InterPro" id="IPR036097">
    <property type="entry name" value="HisK_dim/P_sf"/>
</dbReference>
<dbReference type="PANTHER" id="PTHR45436:SF5">
    <property type="entry name" value="SENSOR HISTIDINE KINASE TRCS"/>
    <property type="match status" value="1"/>
</dbReference>
<keyword evidence="7" id="KW-0418">Kinase</keyword>
<sequence length="689" mass="75720">MSLRRQLLLVSLLLLALPWAGSQFLRETESTLRHAQVIALEATAQAVAASFADQPHRLYPDIARLKETAEPERSLYARTASAPIIVDGYADGWPGQWSGEFANNKGDGTPAFRYQAATRLGRLYLLLAVSDRKVVYDNPGLSPEPNGDRLILRTWLDGKRQDYAIATAAPGEVRARAAGRRHPGVNPAQIQGVWQDTREGYTLELQLPLHITGHRLGLQIVDVDDRSAPLTAGNFTSLEQSAPPWLIYSPQPLQQGLSAFAEPGRDLAVFDLQQRQLGAVAALERAEEISDARQRPFWLLRWLYRRILSQEDIAALPGTQADGHMVAAELDTALKGNIASQWYRENGDLQRSTLSAAAPIRNDGVVVGAVVLRQDSEEYLALTDRAFGKLLGYSLLATALAALGLLGYASILSWRIGRLSRAAGRVAQRGNIVTENFPRSRARDEVGELSRRFAGLLEELRGYNEYLQTLSRKLSHELRTPIAVIQSSLDNLEANTTANAQQVYVDRAREGLDRLGRILTAMTEASQIEDSVRSDVLTEVDLVSLLRQMLPAYQSAWPDYHFSLQCEADTAPCLASDDLLVQALDKLVDNAVSFSAPGETVQLSLGEAGRYWHLAVCNRGPLLPEHLQGQLFEAMVSLREDRARSGVHLGLGLYIVRTIVEHLGGKVLARNLPAGDGVMIALRLPRGGL</sequence>
<dbReference type="InterPro" id="IPR036890">
    <property type="entry name" value="HATPase_C_sf"/>
</dbReference>
<name>A0A5C8ZMJ8_9GAMM</name>
<dbReference type="GO" id="GO:0016020">
    <property type="term" value="C:membrane"/>
    <property type="evidence" value="ECO:0007669"/>
    <property type="project" value="UniProtKB-SubCell"/>
</dbReference>
<dbReference type="SMART" id="SM00388">
    <property type="entry name" value="HisKA"/>
    <property type="match status" value="1"/>
</dbReference>
<evidence type="ECO:0000259" key="11">
    <source>
        <dbReference type="PROSITE" id="PS50109"/>
    </source>
</evidence>
<evidence type="ECO:0000256" key="5">
    <source>
        <dbReference type="ARBA" id="ARBA00022679"/>
    </source>
</evidence>
<evidence type="ECO:0000256" key="7">
    <source>
        <dbReference type="ARBA" id="ARBA00022777"/>
    </source>
</evidence>
<keyword evidence="6 10" id="KW-0812">Transmembrane</keyword>
<gene>
    <name evidence="13" type="ORF">FVW59_19190</name>
</gene>
<dbReference type="EC" id="2.7.13.3" evidence="3"/>
<dbReference type="InterPro" id="IPR050428">
    <property type="entry name" value="TCS_sensor_his_kinase"/>
</dbReference>
<dbReference type="Pfam" id="PF00512">
    <property type="entry name" value="HisKA"/>
    <property type="match status" value="1"/>
</dbReference>
<dbReference type="CDD" id="cd00082">
    <property type="entry name" value="HisKA"/>
    <property type="match status" value="1"/>
</dbReference>
<keyword evidence="4" id="KW-0597">Phosphoprotein</keyword>
<dbReference type="EMBL" id="VRYZ01000012">
    <property type="protein sequence ID" value="TXS88960.1"/>
    <property type="molecule type" value="Genomic_DNA"/>
</dbReference>
<dbReference type="GO" id="GO:0000155">
    <property type="term" value="F:phosphorelay sensor kinase activity"/>
    <property type="evidence" value="ECO:0007669"/>
    <property type="project" value="InterPro"/>
</dbReference>
<dbReference type="PROSITE" id="PS50109">
    <property type="entry name" value="HIS_KIN"/>
    <property type="match status" value="1"/>
</dbReference>
<evidence type="ECO:0000256" key="10">
    <source>
        <dbReference type="SAM" id="Phobius"/>
    </source>
</evidence>
<reference evidence="13 14" key="1">
    <citation type="submission" date="2019-08" db="EMBL/GenBank/DDBJ databases">
        <title>Parahaliea maris sp. nov., isolated from the surface seawater.</title>
        <authorList>
            <person name="Liu Y."/>
        </authorList>
    </citation>
    <scope>NUCLEOTIDE SEQUENCE [LARGE SCALE GENOMIC DNA]</scope>
    <source>
        <strain evidence="13 14">S2-26</strain>
    </source>
</reference>
<keyword evidence="10" id="KW-0472">Membrane</keyword>
<evidence type="ECO:0000256" key="1">
    <source>
        <dbReference type="ARBA" id="ARBA00000085"/>
    </source>
</evidence>
<dbReference type="Gene3D" id="2.60.40.1190">
    <property type="match status" value="1"/>
</dbReference>
<evidence type="ECO:0000256" key="2">
    <source>
        <dbReference type="ARBA" id="ARBA00004370"/>
    </source>
</evidence>
<dbReference type="SUPFAM" id="SSF47384">
    <property type="entry name" value="Homodimeric domain of signal transducing histidine kinase"/>
    <property type="match status" value="1"/>
</dbReference>
<evidence type="ECO:0000256" key="8">
    <source>
        <dbReference type="ARBA" id="ARBA00022989"/>
    </source>
</evidence>
<accession>A0A5C8ZMJ8</accession>
<dbReference type="InterPro" id="IPR003594">
    <property type="entry name" value="HATPase_dom"/>
</dbReference>
<evidence type="ECO:0000313" key="14">
    <source>
        <dbReference type="Proteomes" id="UP000321933"/>
    </source>
</evidence>
<keyword evidence="9" id="KW-0902">Two-component regulatory system</keyword>
<keyword evidence="8 10" id="KW-1133">Transmembrane helix</keyword>
<evidence type="ECO:0000259" key="12">
    <source>
        <dbReference type="PROSITE" id="PS50885"/>
    </source>
</evidence>
<dbReference type="OrthoDB" id="6735159at2"/>
<dbReference type="SUPFAM" id="SSF55874">
    <property type="entry name" value="ATPase domain of HSP90 chaperone/DNA topoisomerase II/histidine kinase"/>
    <property type="match status" value="1"/>
</dbReference>
<proteinExistence type="predicted"/>
<keyword evidence="5" id="KW-0808">Transferase</keyword>
<dbReference type="InterPro" id="IPR003660">
    <property type="entry name" value="HAMP_dom"/>
</dbReference>
<organism evidence="13 14">
    <name type="scientific">Parahaliea aestuarii</name>
    <dbReference type="NCBI Taxonomy" id="1852021"/>
    <lineage>
        <taxon>Bacteria</taxon>
        <taxon>Pseudomonadati</taxon>
        <taxon>Pseudomonadota</taxon>
        <taxon>Gammaproteobacteria</taxon>
        <taxon>Cellvibrionales</taxon>
        <taxon>Halieaceae</taxon>
        <taxon>Parahaliea</taxon>
    </lineage>
</organism>
<dbReference type="RefSeq" id="WP_148066005.1">
    <property type="nucleotide sequence ID" value="NZ_VRYZ01000012.1"/>
</dbReference>
<feature type="domain" description="HAMP" evidence="12">
    <location>
        <begin position="410"/>
        <end position="465"/>
    </location>
</feature>